<dbReference type="Gene3D" id="2.40.50.420">
    <property type="entry name" value="Envelope glycoprotein gp160, DUF2291, alpha/beta domain"/>
    <property type="match status" value="1"/>
</dbReference>
<evidence type="ECO:0000313" key="2">
    <source>
        <dbReference type="EMBL" id="QKE92363.1"/>
    </source>
</evidence>
<dbReference type="AlphaFoldDB" id="A0A6M8HV03"/>
<dbReference type="InterPro" id="IPR014582">
    <property type="entry name" value="UCP033535_lipo"/>
</dbReference>
<sequence length="211" mass="22007">MTTTRITPLVRVVMASSAAFVLLAAMALDTKVVKIGSKADVPSNVFSPEKYGALEFPKVVAAVESHATDAATLAAAITADQTAAETKYGIAADAGAEFPVKFTGKVGKQDSGIYDVVVPGVPDAIHISVQTGPAIIGTDLRDGTGLISFGQFRNQIEYQNAGSALNKEMKKQVLSKIGTTDLTGKTISVVGVFQLTDPTAWIVAPVKLDIQ</sequence>
<feature type="chain" id="PRO_5026858636" evidence="1">
    <location>
        <begin position="28"/>
        <end position="211"/>
    </location>
</feature>
<dbReference type="InterPro" id="IPR036215">
    <property type="entry name" value="TM0957-like_sf"/>
</dbReference>
<dbReference type="KEGG" id="lck:HN018_01645"/>
<protein>
    <submittedName>
        <fullName evidence="2">DUF2291 family protein</fullName>
    </submittedName>
</protein>
<gene>
    <name evidence="2" type="ORF">HN018_01645</name>
</gene>
<reference evidence="2 3" key="1">
    <citation type="journal article" date="2014" name="World J. Microbiol. Biotechnol.">
        <title>Biodiversity and physiological characteristics of Antarctic and Arctic lichens-associated bacteria.</title>
        <authorList>
            <person name="Lee Y.M."/>
            <person name="Kim E.H."/>
            <person name="Lee H.K."/>
            <person name="Hong S.G."/>
        </authorList>
    </citation>
    <scope>NUCLEOTIDE SEQUENCE [LARGE SCALE GENOMIC DNA]</scope>
    <source>
        <strain evidence="2 3">PAMC 26569</strain>
    </source>
</reference>
<evidence type="ECO:0000313" key="3">
    <source>
        <dbReference type="Proteomes" id="UP000500767"/>
    </source>
</evidence>
<name>A0A6M8HV03_9PROT</name>
<proteinExistence type="predicted"/>
<keyword evidence="3" id="KW-1185">Reference proteome</keyword>
<dbReference type="EMBL" id="CP053708">
    <property type="protein sequence ID" value="QKE92363.1"/>
    <property type="molecule type" value="Genomic_DNA"/>
</dbReference>
<dbReference type="Pfam" id="PF10054">
    <property type="entry name" value="DUF2291"/>
    <property type="match status" value="1"/>
</dbReference>
<dbReference type="PIRSF" id="PIRSF033535">
    <property type="entry name" value="UCP033535_plp"/>
    <property type="match status" value="1"/>
</dbReference>
<dbReference type="Gene3D" id="1.10.10.1260">
    <property type="entry name" value="Envelope glycoprotein gp160, DUF2291, helical domain"/>
    <property type="match status" value="1"/>
</dbReference>
<dbReference type="Proteomes" id="UP000500767">
    <property type="component" value="Chromosome"/>
</dbReference>
<keyword evidence="1" id="KW-0732">Signal</keyword>
<evidence type="ECO:0000256" key="1">
    <source>
        <dbReference type="SAM" id="SignalP"/>
    </source>
</evidence>
<feature type="signal peptide" evidence="1">
    <location>
        <begin position="1"/>
        <end position="27"/>
    </location>
</feature>
<organism evidence="2 3">
    <name type="scientific">Lichenicola cladoniae</name>
    <dbReference type="NCBI Taxonomy" id="1484109"/>
    <lineage>
        <taxon>Bacteria</taxon>
        <taxon>Pseudomonadati</taxon>
        <taxon>Pseudomonadota</taxon>
        <taxon>Alphaproteobacteria</taxon>
        <taxon>Acetobacterales</taxon>
        <taxon>Acetobacteraceae</taxon>
        <taxon>Lichenicola</taxon>
    </lineage>
</organism>
<dbReference type="SUPFAM" id="SSF141318">
    <property type="entry name" value="TM0957-like"/>
    <property type="match status" value="1"/>
</dbReference>
<accession>A0A6M8HV03</accession>